<evidence type="ECO:0000313" key="1">
    <source>
        <dbReference type="EMBL" id="KAF2892189.1"/>
    </source>
</evidence>
<dbReference type="Proteomes" id="UP000801492">
    <property type="component" value="Unassembled WGS sequence"/>
</dbReference>
<organism evidence="1 2">
    <name type="scientific">Ignelater luminosus</name>
    <name type="common">Cucubano</name>
    <name type="synonym">Pyrophorus luminosus</name>
    <dbReference type="NCBI Taxonomy" id="2038154"/>
    <lineage>
        <taxon>Eukaryota</taxon>
        <taxon>Metazoa</taxon>
        <taxon>Ecdysozoa</taxon>
        <taxon>Arthropoda</taxon>
        <taxon>Hexapoda</taxon>
        <taxon>Insecta</taxon>
        <taxon>Pterygota</taxon>
        <taxon>Neoptera</taxon>
        <taxon>Endopterygota</taxon>
        <taxon>Coleoptera</taxon>
        <taxon>Polyphaga</taxon>
        <taxon>Elateriformia</taxon>
        <taxon>Elateroidea</taxon>
        <taxon>Elateridae</taxon>
        <taxon>Agrypninae</taxon>
        <taxon>Pyrophorini</taxon>
        <taxon>Ignelater</taxon>
    </lineage>
</organism>
<proteinExistence type="predicted"/>
<feature type="non-terminal residue" evidence="1">
    <location>
        <position position="77"/>
    </location>
</feature>
<accession>A0A8K0CTC9</accession>
<reference evidence="1" key="1">
    <citation type="submission" date="2019-08" db="EMBL/GenBank/DDBJ databases">
        <title>The genome of the North American firefly Photinus pyralis.</title>
        <authorList>
            <consortium name="Photinus pyralis genome working group"/>
            <person name="Fallon T.R."/>
            <person name="Sander Lower S.E."/>
            <person name="Weng J.-K."/>
        </authorList>
    </citation>
    <scope>NUCLEOTIDE SEQUENCE</scope>
    <source>
        <strain evidence="1">TRF0915ILg1</strain>
        <tissue evidence="1">Whole body</tissue>
    </source>
</reference>
<protein>
    <submittedName>
        <fullName evidence="1">Uncharacterized protein</fullName>
    </submittedName>
</protein>
<dbReference type="AlphaFoldDB" id="A0A8K0CTC9"/>
<evidence type="ECO:0000313" key="2">
    <source>
        <dbReference type="Proteomes" id="UP000801492"/>
    </source>
</evidence>
<keyword evidence="2" id="KW-1185">Reference proteome</keyword>
<sequence length="77" mass="9064">MRPYVKKGIEEIGIPAFEPLVFPTFNFFKKMTCYDSETLIFSTKMEFSSVFDFCLYEMYGHMLQIPIEGKGLMEEKL</sequence>
<dbReference type="EMBL" id="VTPC01009016">
    <property type="protein sequence ID" value="KAF2892189.1"/>
    <property type="molecule type" value="Genomic_DNA"/>
</dbReference>
<gene>
    <name evidence="1" type="ORF">ILUMI_13984</name>
</gene>
<dbReference type="OrthoDB" id="10535378at2759"/>
<name>A0A8K0CTC9_IGNLU</name>
<comment type="caution">
    <text evidence="1">The sequence shown here is derived from an EMBL/GenBank/DDBJ whole genome shotgun (WGS) entry which is preliminary data.</text>
</comment>